<dbReference type="NCBIfam" id="TIGR00486">
    <property type="entry name" value="YbgI_SA1388"/>
    <property type="match status" value="1"/>
</dbReference>
<dbReference type="Pfam" id="PF01784">
    <property type="entry name" value="DUF34_NIF3"/>
    <property type="match status" value="1"/>
</dbReference>
<evidence type="ECO:0000256" key="2">
    <source>
        <dbReference type="ARBA" id="ARBA00011643"/>
    </source>
</evidence>
<dbReference type="Gene3D" id="3.30.70.120">
    <property type="match status" value="1"/>
</dbReference>
<dbReference type="InterPro" id="IPR017221">
    <property type="entry name" value="DUF34/NIF3_bac"/>
</dbReference>
<dbReference type="EMBL" id="MVDD01000001">
    <property type="protein sequence ID" value="PKQ65573.1"/>
    <property type="molecule type" value="Genomic_DNA"/>
</dbReference>
<evidence type="ECO:0000256" key="3">
    <source>
        <dbReference type="ARBA" id="ARBA00022112"/>
    </source>
</evidence>
<dbReference type="GO" id="GO:0046872">
    <property type="term" value="F:metal ion binding"/>
    <property type="evidence" value="ECO:0007669"/>
    <property type="project" value="UniProtKB-UniRule"/>
</dbReference>
<dbReference type="FunFam" id="3.40.1390.30:FF:000001">
    <property type="entry name" value="GTP cyclohydrolase 1 type 2"/>
    <property type="match status" value="1"/>
</dbReference>
<dbReference type="RefSeq" id="WP_101259506.1">
    <property type="nucleotide sequence ID" value="NZ_MVDD01000001.1"/>
</dbReference>
<feature type="binding site" evidence="6">
    <location>
        <position position="103"/>
    </location>
    <ligand>
        <name>a divalent metal cation</name>
        <dbReference type="ChEBI" id="CHEBI:60240"/>
        <label>1</label>
    </ligand>
</feature>
<dbReference type="InterPro" id="IPR015867">
    <property type="entry name" value="N-reg_PII/ATP_PRibTrfase_C"/>
</dbReference>
<dbReference type="SUPFAM" id="SSF102705">
    <property type="entry name" value="NIF3 (NGG1p interacting factor 3)-like"/>
    <property type="match status" value="1"/>
</dbReference>
<dbReference type="Gene3D" id="3.40.1390.30">
    <property type="entry name" value="NIF3 (NGG1p interacting factor 3)-like"/>
    <property type="match status" value="1"/>
</dbReference>
<feature type="binding site" evidence="6">
    <location>
        <position position="331"/>
    </location>
    <ligand>
        <name>a divalent metal cation</name>
        <dbReference type="ChEBI" id="CHEBI:60240"/>
        <label>1</label>
    </ligand>
</feature>
<evidence type="ECO:0000313" key="7">
    <source>
        <dbReference type="EMBL" id="PKQ65573.1"/>
    </source>
</evidence>
<feature type="binding site" evidence="6">
    <location>
        <position position="327"/>
    </location>
    <ligand>
        <name>a divalent metal cation</name>
        <dbReference type="ChEBI" id="CHEBI:60240"/>
        <label>1</label>
    </ligand>
</feature>
<gene>
    <name evidence="7" type="ORF">BZG02_00790</name>
</gene>
<feature type="binding site" evidence="6">
    <location>
        <position position="65"/>
    </location>
    <ligand>
        <name>a divalent metal cation</name>
        <dbReference type="ChEBI" id="CHEBI:60240"/>
        <label>1</label>
    </ligand>
</feature>
<dbReference type="AlphaFoldDB" id="A0A2N3I5P8"/>
<dbReference type="InterPro" id="IPR036069">
    <property type="entry name" value="DUF34/NIF3_sf"/>
</dbReference>
<dbReference type="GO" id="GO:0005737">
    <property type="term" value="C:cytoplasm"/>
    <property type="evidence" value="ECO:0007669"/>
    <property type="project" value="TreeGrafter"/>
</dbReference>
<name>A0A2N3I5P8_9BACT</name>
<dbReference type="Proteomes" id="UP000233535">
    <property type="component" value="Unassembled WGS sequence"/>
</dbReference>
<dbReference type="PANTHER" id="PTHR13799:SF14">
    <property type="entry name" value="GTP CYCLOHYDROLASE 1 TYPE 2 HOMOLOG"/>
    <property type="match status" value="1"/>
</dbReference>
<evidence type="ECO:0000256" key="5">
    <source>
        <dbReference type="PIRNR" id="PIRNR037489"/>
    </source>
</evidence>
<dbReference type="InterPro" id="IPR002678">
    <property type="entry name" value="DUF34/NIF3"/>
</dbReference>
<evidence type="ECO:0000256" key="1">
    <source>
        <dbReference type="ARBA" id="ARBA00006964"/>
    </source>
</evidence>
<accession>A0A2N3I5P8</accession>
<keyword evidence="8" id="KW-1185">Reference proteome</keyword>
<comment type="similarity">
    <text evidence="1 5">Belongs to the GTP cyclohydrolase I type 2/NIF3 family.</text>
</comment>
<proteinExistence type="inferred from homology"/>
<dbReference type="OrthoDB" id="9792792at2"/>
<protein>
    <recommendedName>
        <fullName evidence="3 5">GTP cyclohydrolase 1 type 2 homolog</fullName>
    </recommendedName>
</protein>
<evidence type="ECO:0000313" key="8">
    <source>
        <dbReference type="Proteomes" id="UP000233535"/>
    </source>
</evidence>
<comment type="subunit">
    <text evidence="2">Homohexamer.</text>
</comment>
<dbReference type="FunFam" id="3.30.70.120:FF:000006">
    <property type="entry name" value="GTP cyclohydrolase 1 type 2 homolog"/>
    <property type="match status" value="1"/>
</dbReference>
<keyword evidence="4 5" id="KW-0479">Metal-binding</keyword>
<organism evidence="7 8">
    <name type="scientific">Labilibaculum filiforme</name>
    <dbReference type="NCBI Taxonomy" id="1940526"/>
    <lineage>
        <taxon>Bacteria</taxon>
        <taxon>Pseudomonadati</taxon>
        <taxon>Bacteroidota</taxon>
        <taxon>Bacteroidia</taxon>
        <taxon>Marinilabiliales</taxon>
        <taxon>Marinifilaceae</taxon>
        <taxon>Labilibaculum</taxon>
    </lineage>
</organism>
<reference evidence="7 8" key="1">
    <citation type="journal article" date="2017" name="Front. Microbiol.">
        <title>Labilibaculum manganireducens gen. nov., sp. nov. and Labilibaculum filiforme sp. nov., Novel Bacteroidetes Isolated from Subsurface Sediments of the Baltic Sea.</title>
        <authorList>
            <person name="Vandieken V."/>
            <person name="Marshall I.P."/>
            <person name="Niemann H."/>
            <person name="Engelen B."/>
            <person name="Cypionka H."/>
        </authorList>
    </citation>
    <scope>NUCLEOTIDE SEQUENCE [LARGE SCALE GENOMIC DNA]</scope>
    <source>
        <strain evidence="7 8">59.16B</strain>
    </source>
</reference>
<dbReference type="PIRSF" id="PIRSF037489">
    <property type="entry name" value="UCP037489_NIF3_YqfO"/>
    <property type="match status" value="1"/>
</dbReference>
<sequence>MKIRDVVSSIEEMAPLTYQESYDNSGLLVGTYNSDVSGVLICLDVVESVVEEAIKKGVNLIIAHHPIIFKGLKRFNGSNYVERTVILAIQNNIAIYAAHTNLDSVKGGVSDRICDLIGLKNRRILSPVREDLFKLVTYVPNKFAQKVRDALFQAGAGSIGNYDSCSYSVEGTGSFRGGENTDPFVGEKGKLHLEPEVRLEIIFPKHLKGRISEALLKNHPYEEIAFDIYQLENENKQVGLGMIGELSVPEEPLLFLKRIKEIFGSACVKHTEISKKEIKTVAVCGGSGSFLLRKAINQKADIYVSGDFKYHEFFDAEGRIIIADIGHYESEQFTRDVFYEIVTKKFPNFAVYISEINSNPINYL</sequence>
<comment type="caution">
    <text evidence="7">The sequence shown here is derived from an EMBL/GenBank/DDBJ whole genome shotgun (WGS) entry which is preliminary data.</text>
</comment>
<evidence type="ECO:0000256" key="6">
    <source>
        <dbReference type="PIRSR" id="PIRSR602678-1"/>
    </source>
</evidence>
<evidence type="ECO:0000256" key="4">
    <source>
        <dbReference type="ARBA" id="ARBA00022723"/>
    </source>
</evidence>
<feature type="binding site" evidence="6">
    <location>
        <position position="64"/>
    </location>
    <ligand>
        <name>a divalent metal cation</name>
        <dbReference type="ChEBI" id="CHEBI:60240"/>
        <label>2</label>
    </ligand>
</feature>
<dbReference type="PANTHER" id="PTHR13799">
    <property type="entry name" value="NGG1 INTERACTING FACTOR 3"/>
    <property type="match status" value="1"/>
</dbReference>